<reference evidence="2 3" key="1">
    <citation type="submission" date="2015-12" db="EMBL/GenBank/DDBJ databases">
        <title>The genome of Folsomia candida.</title>
        <authorList>
            <person name="Faddeeva A."/>
            <person name="Derks M.F."/>
            <person name="Anvar Y."/>
            <person name="Smit S."/>
            <person name="Van Straalen N."/>
            <person name="Roelofs D."/>
        </authorList>
    </citation>
    <scope>NUCLEOTIDE SEQUENCE [LARGE SCALE GENOMIC DNA]</scope>
    <source>
        <strain evidence="2 3">VU population</strain>
        <tissue evidence="2">Whole body</tissue>
    </source>
</reference>
<name>A0A226DUF3_FOLCA</name>
<dbReference type="EMBL" id="LNIX01000012">
    <property type="protein sequence ID" value="OXA48341.1"/>
    <property type="molecule type" value="Genomic_DNA"/>
</dbReference>
<feature type="transmembrane region" description="Helical" evidence="1">
    <location>
        <begin position="55"/>
        <end position="77"/>
    </location>
</feature>
<feature type="transmembrane region" description="Helical" evidence="1">
    <location>
        <begin position="280"/>
        <end position="300"/>
    </location>
</feature>
<comment type="caution">
    <text evidence="2">The sequence shown here is derived from an EMBL/GenBank/DDBJ whole genome shotgun (WGS) entry which is preliminary data.</text>
</comment>
<keyword evidence="1" id="KW-0812">Transmembrane</keyword>
<evidence type="ECO:0000256" key="1">
    <source>
        <dbReference type="SAM" id="Phobius"/>
    </source>
</evidence>
<feature type="transmembrane region" description="Helical" evidence="1">
    <location>
        <begin position="89"/>
        <end position="111"/>
    </location>
</feature>
<evidence type="ECO:0000313" key="2">
    <source>
        <dbReference type="EMBL" id="OXA48341.1"/>
    </source>
</evidence>
<keyword evidence="1" id="KW-1133">Transmembrane helix</keyword>
<dbReference type="Proteomes" id="UP000198287">
    <property type="component" value="Unassembled WGS sequence"/>
</dbReference>
<accession>A0A226DUF3</accession>
<keyword evidence="1" id="KW-0472">Membrane</keyword>
<feature type="transmembrane region" description="Helical" evidence="1">
    <location>
        <begin position="165"/>
        <end position="184"/>
    </location>
</feature>
<gene>
    <name evidence="2" type="ORF">Fcan01_17355</name>
</gene>
<evidence type="ECO:0000313" key="3">
    <source>
        <dbReference type="Proteomes" id="UP000198287"/>
    </source>
</evidence>
<proteinExistence type="predicted"/>
<protein>
    <submittedName>
        <fullName evidence="2">Uncharacterized protein</fullName>
    </submittedName>
</protein>
<feature type="transmembrane region" description="Helical" evidence="1">
    <location>
        <begin position="306"/>
        <end position="333"/>
    </location>
</feature>
<dbReference type="AlphaFoldDB" id="A0A226DUF3"/>
<keyword evidence="3" id="KW-1185">Reference proteome</keyword>
<organism evidence="2 3">
    <name type="scientific">Folsomia candida</name>
    <name type="common">Springtail</name>
    <dbReference type="NCBI Taxonomy" id="158441"/>
    <lineage>
        <taxon>Eukaryota</taxon>
        <taxon>Metazoa</taxon>
        <taxon>Ecdysozoa</taxon>
        <taxon>Arthropoda</taxon>
        <taxon>Hexapoda</taxon>
        <taxon>Collembola</taxon>
        <taxon>Entomobryomorpha</taxon>
        <taxon>Isotomoidea</taxon>
        <taxon>Isotomidae</taxon>
        <taxon>Proisotominae</taxon>
        <taxon>Folsomia</taxon>
    </lineage>
</organism>
<sequence length="399" mass="45377">MERKILSYFLHGSLSSGSTLSSLYFDQSLYNWACKRPLKFDKAQEKFKYNPNPCFVWGLTEFILIPIIILALMQFIFSENFHSQEATRILFTSLLYAAAGTFILTGLGVSIGEISFGADIPPAFSRMLDFEKDLRSECLPSIFRGPSLPPSMNHLRMSFALQNSAILHICAGLIIPFASIYVKIDPWQVAEKVQSFHLLPILDILTKSTIYYLVCINIARNVSSTVHFQYIIVHIYSNILSVLGKISKKGQNSEKFVTRYTHFFIVSEELGKVSGNVGSLLLWHALVLEVILFFMSIRLYGYLPFIMYQVVLGMALNILVLVKILVPLFICFYDSSALLLHEWRGVPQNSKGVRRKFRSMRPVGFKLVCGNVVLLVLEKSFKTRYFWAILDFVITALLA</sequence>